<evidence type="ECO:0000313" key="1">
    <source>
        <dbReference type="EMBL" id="VBB69304.1"/>
    </source>
</evidence>
<reference evidence="1" key="1">
    <citation type="submission" date="2018-10" db="EMBL/GenBank/DDBJ databases">
        <authorList>
            <person name="Gruber-Vodicka H."/>
            <person name="Jaeckle O."/>
        </authorList>
    </citation>
    <scope>NUCLEOTIDE SEQUENCE</scope>
</reference>
<protein>
    <submittedName>
        <fullName evidence="1">Uncharacterized protein</fullName>
    </submittedName>
</protein>
<gene>
    <name evidence="1" type="ORF">RIEGSTA812A_PEG_777</name>
</gene>
<accession>A0A484H6S4</accession>
<proteinExistence type="predicted"/>
<sequence length="37" mass="4057">MSRVIVGHLSIAIRSETKGVTDFPDLPERFADSLAQV</sequence>
<organism evidence="1">
    <name type="scientific">invertebrate metagenome</name>
    <dbReference type="NCBI Taxonomy" id="1711999"/>
    <lineage>
        <taxon>unclassified sequences</taxon>
        <taxon>metagenomes</taxon>
        <taxon>organismal metagenomes</taxon>
    </lineage>
</organism>
<dbReference type="AlphaFoldDB" id="A0A484H6S4"/>
<dbReference type="EMBL" id="LR026963">
    <property type="protein sequence ID" value="VBB69304.1"/>
    <property type="molecule type" value="Genomic_DNA"/>
</dbReference>
<name>A0A484H6S4_9ZZZZ</name>